<proteinExistence type="predicted"/>
<evidence type="ECO:0000256" key="3">
    <source>
        <dbReference type="ARBA" id="ARBA00022692"/>
    </source>
</evidence>
<dbReference type="Pfam" id="PF06271">
    <property type="entry name" value="RDD"/>
    <property type="match status" value="1"/>
</dbReference>
<organism evidence="8 9">
    <name type="scientific">Rhodococcus rhodochrous J45</name>
    <dbReference type="NCBI Taxonomy" id="935266"/>
    <lineage>
        <taxon>Bacteria</taxon>
        <taxon>Bacillati</taxon>
        <taxon>Actinomycetota</taxon>
        <taxon>Actinomycetes</taxon>
        <taxon>Mycobacteriales</taxon>
        <taxon>Nocardiaceae</taxon>
        <taxon>Rhodococcus</taxon>
    </lineage>
</organism>
<name>A0A562DK99_RHORH</name>
<evidence type="ECO:0000256" key="6">
    <source>
        <dbReference type="SAM" id="Phobius"/>
    </source>
</evidence>
<dbReference type="InterPro" id="IPR051791">
    <property type="entry name" value="Pra-immunoreactive"/>
</dbReference>
<dbReference type="EMBL" id="VLJT01000045">
    <property type="protein sequence ID" value="TWH10109.1"/>
    <property type="molecule type" value="Genomic_DNA"/>
</dbReference>
<comment type="caution">
    <text evidence="8">The sequence shown here is derived from an EMBL/GenBank/DDBJ whole genome shotgun (WGS) entry which is preliminary data.</text>
</comment>
<evidence type="ECO:0000256" key="5">
    <source>
        <dbReference type="ARBA" id="ARBA00023136"/>
    </source>
</evidence>
<protein>
    <submittedName>
        <fullName evidence="8">Putative RDD family membrane protein YckC</fullName>
    </submittedName>
</protein>
<keyword evidence="2" id="KW-1003">Cell membrane</keyword>
<sequence length="154" mass="16503">MTIPEPRAQHRREPETQAAGLGIRFAARVVDALIVGVALLAVLVSMSKADDIVVTIAVTALTGFAYFVVCEALFGATPGKTFLGIRVYGPRSDKPTVPQATVRNLFMLVSAVPYVGSVVDLVLRIAIAVTIHNDASKQGIHDRWAGGTSVRHRR</sequence>
<evidence type="ECO:0000256" key="2">
    <source>
        <dbReference type="ARBA" id="ARBA00022475"/>
    </source>
</evidence>
<evidence type="ECO:0000256" key="4">
    <source>
        <dbReference type="ARBA" id="ARBA00022989"/>
    </source>
</evidence>
<dbReference type="PANTHER" id="PTHR36115">
    <property type="entry name" value="PROLINE-RICH ANTIGEN HOMOLOG-RELATED"/>
    <property type="match status" value="1"/>
</dbReference>
<evidence type="ECO:0000256" key="1">
    <source>
        <dbReference type="ARBA" id="ARBA00004651"/>
    </source>
</evidence>
<feature type="transmembrane region" description="Helical" evidence="6">
    <location>
        <begin position="52"/>
        <end position="76"/>
    </location>
</feature>
<dbReference type="GO" id="GO:0005886">
    <property type="term" value="C:plasma membrane"/>
    <property type="evidence" value="ECO:0007669"/>
    <property type="project" value="UniProtKB-SubCell"/>
</dbReference>
<comment type="subcellular location">
    <subcellularLocation>
        <location evidence="1">Cell membrane</location>
        <topology evidence="1">Multi-pass membrane protein</topology>
    </subcellularLocation>
</comment>
<keyword evidence="4 6" id="KW-1133">Transmembrane helix</keyword>
<feature type="domain" description="RDD" evidence="7">
    <location>
        <begin position="19"/>
        <end position="146"/>
    </location>
</feature>
<dbReference type="Proteomes" id="UP000317573">
    <property type="component" value="Unassembled WGS sequence"/>
</dbReference>
<evidence type="ECO:0000313" key="9">
    <source>
        <dbReference type="Proteomes" id="UP000317573"/>
    </source>
</evidence>
<dbReference type="PANTHER" id="PTHR36115:SF4">
    <property type="entry name" value="MEMBRANE PROTEIN"/>
    <property type="match status" value="1"/>
</dbReference>
<dbReference type="AlphaFoldDB" id="A0A562DK99"/>
<dbReference type="InterPro" id="IPR010432">
    <property type="entry name" value="RDD"/>
</dbReference>
<keyword evidence="3 6" id="KW-0812">Transmembrane</keyword>
<keyword evidence="5 6" id="KW-0472">Membrane</keyword>
<reference evidence="8 9" key="1">
    <citation type="submission" date="2019-07" db="EMBL/GenBank/DDBJ databases">
        <title>Genome sequencing of lignin-degrading bacterial isolates.</title>
        <authorList>
            <person name="Gladden J."/>
        </authorList>
    </citation>
    <scope>NUCLEOTIDE SEQUENCE [LARGE SCALE GENOMIC DNA]</scope>
    <source>
        <strain evidence="8 9">J45</strain>
    </source>
</reference>
<dbReference type="RefSeq" id="WP_145692879.1">
    <property type="nucleotide sequence ID" value="NZ_VLJT01000045.1"/>
</dbReference>
<accession>A0A562DK99</accession>
<feature type="transmembrane region" description="Helical" evidence="6">
    <location>
        <begin position="21"/>
        <end position="46"/>
    </location>
</feature>
<evidence type="ECO:0000313" key="8">
    <source>
        <dbReference type="EMBL" id="TWH10109.1"/>
    </source>
</evidence>
<gene>
    <name evidence="8" type="ORF">L618_004500000130</name>
</gene>
<evidence type="ECO:0000259" key="7">
    <source>
        <dbReference type="Pfam" id="PF06271"/>
    </source>
</evidence>